<reference evidence="1 2" key="1">
    <citation type="journal article" date="2019" name="Extremophiles">
        <title>Biogeography of thermophiles and predominance of Thermus scotoductus in domestic water heaters.</title>
        <authorList>
            <person name="Wilpiszeski R.L."/>
            <person name="Zhang Z."/>
            <person name="House C.H."/>
        </authorList>
    </citation>
    <scope>NUCLEOTIDE SEQUENCE [LARGE SCALE GENOMIC DNA]</scope>
    <source>
        <strain evidence="1 2">14_S14</strain>
    </source>
</reference>
<accession>A0A430UU88</accession>
<sequence length="38" mass="3922">VANGVVVGSALVRALEGGRPLAPLLEEIRQGLLQKEPA</sequence>
<organism evidence="1 2">
    <name type="scientific">Thermus scotoductus</name>
    <dbReference type="NCBI Taxonomy" id="37636"/>
    <lineage>
        <taxon>Bacteria</taxon>
        <taxon>Thermotogati</taxon>
        <taxon>Deinococcota</taxon>
        <taxon>Deinococci</taxon>
        <taxon>Thermales</taxon>
        <taxon>Thermaceae</taxon>
        <taxon>Thermus</taxon>
    </lineage>
</organism>
<dbReference type="InterPro" id="IPR013785">
    <property type="entry name" value="Aldolase_TIM"/>
</dbReference>
<protein>
    <submittedName>
        <fullName evidence="1">Tryptophan synthase subunit alpha</fullName>
    </submittedName>
</protein>
<name>A0A430UU88_THESC</name>
<dbReference type="Proteomes" id="UP000287155">
    <property type="component" value="Unassembled WGS sequence"/>
</dbReference>
<evidence type="ECO:0000313" key="1">
    <source>
        <dbReference type="EMBL" id="RTI12329.1"/>
    </source>
</evidence>
<proteinExistence type="predicted"/>
<dbReference type="EMBL" id="PEMJ01000329">
    <property type="protein sequence ID" value="RTI12329.1"/>
    <property type="molecule type" value="Genomic_DNA"/>
</dbReference>
<feature type="non-terminal residue" evidence="1">
    <location>
        <position position="1"/>
    </location>
</feature>
<dbReference type="Gene3D" id="3.20.20.70">
    <property type="entry name" value="Aldolase class I"/>
    <property type="match status" value="1"/>
</dbReference>
<evidence type="ECO:0000313" key="2">
    <source>
        <dbReference type="Proteomes" id="UP000287155"/>
    </source>
</evidence>
<dbReference type="AlphaFoldDB" id="A0A430UU88"/>
<gene>
    <name evidence="1" type="ORF">CSW27_10625</name>
</gene>
<comment type="caution">
    <text evidence="1">The sequence shown here is derived from an EMBL/GenBank/DDBJ whole genome shotgun (WGS) entry which is preliminary data.</text>
</comment>